<protein>
    <submittedName>
        <fullName evidence="1">Uncharacterized protein</fullName>
    </submittedName>
</protein>
<dbReference type="Proteomes" id="UP001161139">
    <property type="component" value="Unassembled WGS sequence"/>
</dbReference>
<dbReference type="EMBL" id="JAOCDG010000003">
    <property type="protein sequence ID" value="MDH0686895.1"/>
    <property type="molecule type" value="Genomic_DNA"/>
</dbReference>
<name>A0ABD4XVJ6_STUST</name>
<gene>
    <name evidence="1" type="ORF">N5D09_02195</name>
</gene>
<reference evidence="1" key="1">
    <citation type="submission" date="2022-09" db="EMBL/GenBank/DDBJ databases">
        <title>Intensive care unit water sources are persistently colonized with multi-drug resistant bacteria and are the site of extensive horizontal gene transfer of antibiotic resistance genes.</title>
        <authorList>
            <person name="Diorio-Toth L."/>
        </authorList>
    </citation>
    <scope>NUCLEOTIDE SEQUENCE</scope>
    <source>
        <strain evidence="1">GD03864</strain>
    </source>
</reference>
<proteinExistence type="predicted"/>
<organism evidence="1 2">
    <name type="scientific">Stutzerimonas stutzeri</name>
    <name type="common">Pseudomonas stutzeri</name>
    <dbReference type="NCBI Taxonomy" id="316"/>
    <lineage>
        <taxon>Bacteria</taxon>
        <taxon>Pseudomonadati</taxon>
        <taxon>Pseudomonadota</taxon>
        <taxon>Gammaproteobacteria</taxon>
        <taxon>Pseudomonadales</taxon>
        <taxon>Pseudomonadaceae</taxon>
        <taxon>Stutzerimonas</taxon>
    </lineage>
</organism>
<dbReference type="RefSeq" id="WP_279648916.1">
    <property type="nucleotide sequence ID" value="NZ_JAOCDG010000003.1"/>
</dbReference>
<evidence type="ECO:0000313" key="2">
    <source>
        <dbReference type="Proteomes" id="UP001161139"/>
    </source>
</evidence>
<sequence length="316" mass="34296">MSVFRFPSGATLAQVKKDAKRIARAEGAPLHRALDVASLRHGIRRYTGPWTDVPDEIRGRHEPFFRLPLPTASGLVGVQLSAARRHAYFLGADIASKRSVILQVLRLALSLGLRRAVWCLGADGWDDGFQELWLAVSSEFPGKLQRCSPTDVVGLRLGAGTVVVIDGAHPDDIHLVIPPRVAVIALLPEEHAPDDDRLAFTLGKWPGESDGTLRFLLSEADGRVHCVDFERWQGWLDQAVEHCILRGGCSLGDVAQRWGGQASLSFSPAPAPLVDSDRWPEYAAWLARVGAVGHDDPLSPDSLSAQKQFLSCGSGA</sequence>
<accession>A0ABD4XVJ6</accession>
<evidence type="ECO:0000313" key="1">
    <source>
        <dbReference type="EMBL" id="MDH0686895.1"/>
    </source>
</evidence>
<dbReference type="AlphaFoldDB" id="A0ABD4XVJ6"/>
<comment type="caution">
    <text evidence="1">The sequence shown here is derived from an EMBL/GenBank/DDBJ whole genome shotgun (WGS) entry which is preliminary data.</text>
</comment>